<evidence type="ECO:0000256" key="9">
    <source>
        <dbReference type="RuleBase" id="RU362122"/>
    </source>
</evidence>
<gene>
    <name evidence="10" type="primary">brnQ</name>
    <name evidence="10" type="ORF">WAX78_20320</name>
</gene>
<comment type="function">
    <text evidence="9">Component of the transport system for branched-chain amino acids.</text>
</comment>
<evidence type="ECO:0000256" key="2">
    <source>
        <dbReference type="ARBA" id="ARBA00008540"/>
    </source>
</evidence>
<keyword evidence="6 9" id="KW-0029">Amino-acid transport</keyword>
<comment type="similarity">
    <text evidence="2 9">Belongs to the branched chain amino acid transporter family.</text>
</comment>
<keyword evidence="4" id="KW-1003">Cell membrane</keyword>
<feature type="transmembrane region" description="Helical" evidence="9">
    <location>
        <begin position="37"/>
        <end position="62"/>
    </location>
</feature>
<feature type="transmembrane region" description="Helical" evidence="9">
    <location>
        <begin position="231"/>
        <end position="251"/>
    </location>
</feature>
<proteinExistence type="inferred from homology"/>
<evidence type="ECO:0000256" key="4">
    <source>
        <dbReference type="ARBA" id="ARBA00022475"/>
    </source>
</evidence>
<feature type="transmembrane region" description="Helical" evidence="9">
    <location>
        <begin position="280"/>
        <end position="300"/>
    </location>
</feature>
<evidence type="ECO:0000256" key="8">
    <source>
        <dbReference type="ARBA" id="ARBA00023136"/>
    </source>
</evidence>
<feature type="transmembrane region" description="Helical" evidence="9">
    <location>
        <begin position="190"/>
        <end position="210"/>
    </location>
</feature>
<dbReference type="Pfam" id="PF05525">
    <property type="entry name" value="Branch_AA_trans"/>
    <property type="match status" value="1"/>
</dbReference>
<comment type="subcellular location">
    <subcellularLocation>
        <location evidence="1 9">Cell membrane</location>
        <topology evidence="1 9">Multi-pass membrane protein</topology>
    </subcellularLocation>
</comment>
<feature type="transmembrane region" description="Helical" evidence="9">
    <location>
        <begin position="74"/>
        <end position="95"/>
    </location>
</feature>
<evidence type="ECO:0000256" key="3">
    <source>
        <dbReference type="ARBA" id="ARBA00022448"/>
    </source>
</evidence>
<comment type="caution">
    <text evidence="10">The sequence shown here is derived from an EMBL/GenBank/DDBJ whole genome shotgun (WGS) entry which is preliminary data.</text>
</comment>
<evidence type="ECO:0000256" key="6">
    <source>
        <dbReference type="ARBA" id="ARBA00022970"/>
    </source>
</evidence>
<dbReference type="EMBL" id="JBAWSV010000008">
    <property type="protein sequence ID" value="MEI4831776.1"/>
    <property type="molecule type" value="Genomic_DNA"/>
</dbReference>
<evidence type="ECO:0000256" key="5">
    <source>
        <dbReference type="ARBA" id="ARBA00022692"/>
    </source>
</evidence>
<evidence type="ECO:0000313" key="11">
    <source>
        <dbReference type="Proteomes" id="UP001367922"/>
    </source>
</evidence>
<dbReference type="NCBIfam" id="TIGR00796">
    <property type="entry name" value="livcs"/>
    <property type="match status" value="1"/>
</dbReference>
<organism evidence="10 11">
    <name type="scientific">Bacillus yunxiaonensis</name>
    <dbReference type="NCBI Taxonomy" id="3127665"/>
    <lineage>
        <taxon>Bacteria</taxon>
        <taxon>Bacillati</taxon>
        <taxon>Bacillota</taxon>
        <taxon>Bacilli</taxon>
        <taxon>Bacillales</taxon>
        <taxon>Bacillaceae</taxon>
        <taxon>Bacillus</taxon>
    </lineage>
</organism>
<keyword evidence="5 9" id="KW-0812">Transmembrane</keyword>
<name>A0ABU8G147_9BACI</name>
<feature type="transmembrane region" description="Helical" evidence="9">
    <location>
        <begin position="339"/>
        <end position="359"/>
    </location>
</feature>
<dbReference type="InterPro" id="IPR004685">
    <property type="entry name" value="Brnchd-chn_aa_trnsp_Livcs"/>
</dbReference>
<dbReference type="Proteomes" id="UP001367922">
    <property type="component" value="Unassembled WGS sequence"/>
</dbReference>
<dbReference type="PANTHER" id="PTHR30588">
    <property type="entry name" value="BRANCHED-CHAIN AMINO ACID TRANSPORT SYSTEM 2 CARRIER PROTEIN"/>
    <property type="match status" value="1"/>
</dbReference>
<dbReference type="RefSeq" id="WP_336483846.1">
    <property type="nucleotide sequence ID" value="NZ_JBAWSV010000008.1"/>
</dbReference>
<evidence type="ECO:0000256" key="1">
    <source>
        <dbReference type="ARBA" id="ARBA00004651"/>
    </source>
</evidence>
<feature type="transmembrane region" description="Helical" evidence="9">
    <location>
        <begin position="403"/>
        <end position="423"/>
    </location>
</feature>
<keyword evidence="3 9" id="KW-0813">Transport</keyword>
<feature type="transmembrane region" description="Helical" evidence="9">
    <location>
        <begin position="115"/>
        <end position="138"/>
    </location>
</feature>
<keyword evidence="7 9" id="KW-1133">Transmembrane helix</keyword>
<dbReference type="PANTHER" id="PTHR30588:SF0">
    <property type="entry name" value="BRANCHED-CHAIN AMINO ACID PERMEASE BRNQ"/>
    <property type="match status" value="1"/>
</dbReference>
<evidence type="ECO:0000256" key="7">
    <source>
        <dbReference type="ARBA" id="ARBA00022989"/>
    </source>
</evidence>
<evidence type="ECO:0000313" key="10">
    <source>
        <dbReference type="EMBL" id="MEI4831776.1"/>
    </source>
</evidence>
<sequence length="440" mass="47086">MKKKETVFIGLMLFSMFFGAGNLIFPPFLGMEAGTSFWLAISGFIVTGVGLPFVVLAAMSLVKGGAQALGSRVHPLFGSVFTVIVYLSIGPFLAIPRNANVAYEMGLKPFVGGSSLNNSVLLLLFSFVFFALVYAVSLNPSKLVDYMGRWITPALLLAIVVLCVTAFIHLDAPLHAPAENYQSGAFFKGFIEGYSTMDALAALAFGVVILNTFRQRGVKDNRQLMQSTLKAGFVAGLALAFVYVTVGLVGAKMASQGTFENGTAILSATASSFLGYGGKLLLGVIFTLACFTTCVGLTTACGQFFAQLSSKFSYKFFVTTVTIVSFALANLGLNEIITVSVPFLVMAYPLTIVLITLSFFTKAQKVYGSAMLLTGLVALYDGLKAFGLQLKQMQSLMDMLPFSSFGLGWVVPALVGTLMGFIWDKFSRKAIPAAYEQKAS</sequence>
<feature type="transmembrane region" description="Helical" evidence="9">
    <location>
        <begin position="150"/>
        <end position="170"/>
    </location>
</feature>
<keyword evidence="11" id="KW-1185">Reference proteome</keyword>
<reference evidence="10 11" key="1">
    <citation type="submission" date="2024-01" db="EMBL/GenBank/DDBJ databases">
        <title>Seven novel Bacillus-like species.</title>
        <authorList>
            <person name="Liu G."/>
        </authorList>
    </citation>
    <scope>NUCLEOTIDE SEQUENCE [LARGE SCALE GENOMIC DNA]</scope>
    <source>
        <strain evidence="10 11">FJAT-53711</strain>
    </source>
</reference>
<feature type="transmembrane region" description="Helical" evidence="9">
    <location>
        <begin position="366"/>
        <end position="383"/>
    </location>
</feature>
<accession>A0ABU8G147</accession>
<feature type="transmembrane region" description="Helical" evidence="9">
    <location>
        <begin position="312"/>
        <end position="333"/>
    </location>
</feature>
<feature type="transmembrane region" description="Helical" evidence="9">
    <location>
        <begin position="7"/>
        <end position="25"/>
    </location>
</feature>
<keyword evidence="8 9" id="KW-0472">Membrane</keyword>
<protein>
    <recommendedName>
        <fullName evidence="9">Branched-chain amino acid transport system carrier protein</fullName>
    </recommendedName>
</protein>